<evidence type="ECO:0000256" key="1">
    <source>
        <dbReference type="SAM" id="MobiDB-lite"/>
    </source>
</evidence>
<proteinExistence type="predicted"/>
<feature type="transmembrane region" description="Helical" evidence="2">
    <location>
        <begin position="26"/>
        <end position="49"/>
    </location>
</feature>
<dbReference type="AlphaFoldDB" id="A0A6J7E4C6"/>
<organism evidence="3">
    <name type="scientific">freshwater metagenome</name>
    <dbReference type="NCBI Taxonomy" id="449393"/>
    <lineage>
        <taxon>unclassified sequences</taxon>
        <taxon>metagenomes</taxon>
        <taxon>ecological metagenomes</taxon>
    </lineage>
</organism>
<name>A0A6J7E4C6_9ZZZZ</name>
<evidence type="ECO:0000256" key="2">
    <source>
        <dbReference type="SAM" id="Phobius"/>
    </source>
</evidence>
<dbReference type="EMBL" id="CAFBLV010000190">
    <property type="protein sequence ID" value="CAB4876878.1"/>
    <property type="molecule type" value="Genomic_DNA"/>
</dbReference>
<protein>
    <submittedName>
        <fullName evidence="3">Unannotated protein</fullName>
    </submittedName>
</protein>
<reference evidence="3" key="1">
    <citation type="submission" date="2020-05" db="EMBL/GenBank/DDBJ databases">
        <authorList>
            <person name="Chiriac C."/>
            <person name="Salcher M."/>
            <person name="Ghai R."/>
            <person name="Kavagutti S V."/>
        </authorList>
    </citation>
    <scope>NUCLEOTIDE SEQUENCE</scope>
</reference>
<feature type="region of interest" description="Disordered" evidence="1">
    <location>
        <begin position="84"/>
        <end position="137"/>
    </location>
</feature>
<gene>
    <name evidence="3" type="ORF">UFOPK3425_00940</name>
</gene>
<feature type="compositionally biased region" description="Basic and acidic residues" evidence="1">
    <location>
        <begin position="95"/>
        <end position="118"/>
    </location>
</feature>
<keyword evidence="2" id="KW-1133">Transmembrane helix</keyword>
<sequence length="137" mass="14976">MAIVLALLTSVFYGLADFTSGHLTKRVSAFAVVGGASIVAAVIYLILGLRSDLMVFEKVDFVAGIVSGTLFFIRCSPCVLPPLRSVELEPNPRISPERRSRRDAQPIRDFTMTKKVDPPPEAGTTGTKRPKWPMLKS</sequence>
<accession>A0A6J7E4C6</accession>
<keyword evidence="2" id="KW-0812">Transmembrane</keyword>
<keyword evidence="2" id="KW-0472">Membrane</keyword>
<evidence type="ECO:0000313" key="3">
    <source>
        <dbReference type="EMBL" id="CAB4876878.1"/>
    </source>
</evidence>